<dbReference type="RefSeq" id="WP_116573311.1">
    <property type="nucleotide sequence ID" value="NZ_QDGZ01000007.1"/>
</dbReference>
<dbReference type="Proteomes" id="UP000246018">
    <property type="component" value="Unassembled WGS sequence"/>
</dbReference>
<organism evidence="1 2">
    <name type="scientific">Nocardioides gansuensis</name>
    <dbReference type="NCBI Taxonomy" id="2138300"/>
    <lineage>
        <taxon>Bacteria</taxon>
        <taxon>Bacillati</taxon>
        <taxon>Actinomycetota</taxon>
        <taxon>Actinomycetes</taxon>
        <taxon>Propionibacteriales</taxon>
        <taxon>Nocardioidaceae</taxon>
        <taxon>Nocardioides</taxon>
    </lineage>
</organism>
<comment type="caution">
    <text evidence="1">The sequence shown here is derived from an EMBL/GenBank/DDBJ whole genome shotgun (WGS) entry which is preliminary data.</text>
</comment>
<sequence length="113" mass="11477">MTSTLDLTYDLISVTRAVFEILRPESPATSSVESPTPTIVPVPVSAPAPAPHPAVPVTPVPVTRLPVTPLPVAPAPVAPPLPTAPAAPPPVARSGARSGDALAILDEIAFLDE</sequence>
<name>A0A2T8F745_9ACTN</name>
<gene>
    <name evidence="1" type="ORF">DDE18_16155</name>
</gene>
<protein>
    <submittedName>
        <fullName evidence="1">Uncharacterized protein</fullName>
    </submittedName>
</protein>
<keyword evidence="2" id="KW-1185">Reference proteome</keyword>
<reference evidence="1 2" key="1">
    <citation type="submission" date="2018-04" db="EMBL/GenBank/DDBJ databases">
        <title>Genome of Nocardioides gansuensis WSJ-1.</title>
        <authorList>
            <person name="Wu S."/>
            <person name="Wang G."/>
        </authorList>
    </citation>
    <scope>NUCLEOTIDE SEQUENCE [LARGE SCALE GENOMIC DNA]</scope>
    <source>
        <strain evidence="1 2">WSJ-1</strain>
    </source>
</reference>
<evidence type="ECO:0000313" key="2">
    <source>
        <dbReference type="Proteomes" id="UP000246018"/>
    </source>
</evidence>
<evidence type="ECO:0000313" key="1">
    <source>
        <dbReference type="EMBL" id="PVG81544.1"/>
    </source>
</evidence>
<dbReference type="AlphaFoldDB" id="A0A2T8F745"/>
<dbReference type="EMBL" id="QDGZ01000007">
    <property type="protein sequence ID" value="PVG81544.1"/>
    <property type="molecule type" value="Genomic_DNA"/>
</dbReference>
<accession>A0A2T8F745</accession>
<proteinExistence type="predicted"/>